<gene>
    <name evidence="2" type="ORF">VR44_29030</name>
</gene>
<dbReference type="EMBL" id="JZWV01000895">
    <property type="protein sequence ID" value="KJY26862.1"/>
    <property type="molecule type" value="Genomic_DNA"/>
</dbReference>
<keyword evidence="2" id="KW-0687">Ribonucleoprotein</keyword>
<evidence type="ECO:0000313" key="2">
    <source>
        <dbReference type="EMBL" id="KJY26862.1"/>
    </source>
</evidence>
<comment type="caution">
    <text evidence="2">The sequence shown here is derived from an EMBL/GenBank/DDBJ whole genome shotgun (WGS) entry which is preliminary data.</text>
</comment>
<dbReference type="SUPFAM" id="SSF50715">
    <property type="entry name" value="Ribosomal protein L25-like"/>
    <property type="match status" value="1"/>
</dbReference>
<reference evidence="2 3" key="1">
    <citation type="submission" date="2015-02" db="EMBL/GenBank/DDBJ databases">
        <authorList>
            <person name="Ju K.-S."/>
            <person name="Doroghazi J.R."/>
            <person name="Metcalf W."/>
        </authorList>
    </citation>
    <scope>NUCLEOTIDE SEQUENCE [LARGE SCALE GENOMIC DNA]</scope>
    <source>
        <strain evidence="2 3">NRRL ISP-5550</strain>
    </source>
</reference>
<sequence length="79" mass="7893">DVYKRQLLATVAVEAEATHIPTEITVSVAGLEAGATVHASDLVLPAGTSLAVDGETAVLQVVAPQAEEPAAEAAEGTEA</sequence>
<name>A0A0F4IXW9_9ACTN</name>
<evidence type="ECO:0000313" key="3">
    <source>
        <dbReference type="Proteomes" id="UP000033551"/>
    </source>
</evidence>
<dbReference type="Pfam" id="PF14693">
    <property type="entry name" value="Ribosomal_TL5_C"/>
    <property type="match status" value="1"/>
</dbReference>
<organism evidence="2 3">
    <name type="scientific">Streptomyces katrae</name>
    <dbReference type="NCBI Taxonomy" id="68223"/>
    <lineage>
        <taxon>Bacteria</taxon>
        <taxon>Bacillati</taxon>
        <taxon>Actinomycetota</taxon>
        <taxon>Actinomycetes</taxon>
        <taxon>Kitasatosporales</taxon>
        <taxon>Streptomycetaceae</taxon>
        <taxon>Streptomyces</taxon>
    </lineage>
</organism>
<feature type="domain" description="Large ribosomal subunit protein bL25 beta" evidence="1">
    <location>
        <begin position="6"/>
        <end position="65"/>
    </location>
</feature>
<dbReference type="InterPro" id="IPR020057">
    <property type="entry name" value="Ribosomal_bL25_b-dom"/>
</dbReference>
<dbReference type="Proteomes" id="UP000033551">
    <property type="component" value="Unassembled WGS sequence"/>
</dbReference>
<feature type="non-terminal residue" evidence="2">
    <location>
        <position position="1"/>
    </location>
</feature>
<proteinExistence type="predicted"/>
<dbReference type="Gene3D" id="2.170.120.20">
    <property type="entry name" value="Ribosomal protein L25, beta domain"/>
    <property type="match status" value="1"/>
</dbReference>
<dbReference type="PATRIC" id="fig|68223.7.peg.2138"/>
<dbReference type="InterPro" id="IPR037121">
    <property type="entry name" value="Ribosomal_bL25_C"/>
</dbReference>
<dbReference type="InterPro" id="IPR011035">
    <property type="entry name" value="Ribosomal_bL25/Gln-tRNA_synth"/>
</dbReference>
<evidence type="ECO:0000259" key="1">
    <source>
        <dbReference type="Pfam" id="PF14693"/>
    </source>
</evidence>
<dbReference type="GO" id="GO:0005840">
    <property type="term" value="C:ribosome"/>
    <property type="evidence" value="ECO:0007669"/>
    <property type="project" value="UniProtKB-KW"/>
</dbReference>
<keyword evidence="3" id="KW-1185">Reference proteome</keyword>
<accession>A0A0F4IXW9</accession>
<dbReference type="GO" id="GO:0006412">
    <property type="term" value="P:translation"/>
    <property type="evidence" value="ECO:0007669"/>
    <property type="project" value="InterPro"/>
</dbReference>
<dbReference type="AlphaFoldDB" id="A0A0F4IXW9"/>
<keyword evidence="2" id="KW-0689">Ribosomal protein</keyword>
<protein>
    <submittedName>
        <fullName evidence="2">50S ribosomal protein L25</fullName>
    </submittedName>
</protein>